<dbReference type="STRING" id="1111676.MHC_00655"/>
<dbReference type="Gene3D" id="3.30.1360.40">
    <property type="match status" value="1"/>
</dbReference>
<sequence length="177" mass="20543">MWTSFESEFKDILERLNQNLKKLYTSRIHPDLVSGIPVSAYGAEMKLNELANINVPSARTLEIKPYDISLLSEIEKAIKKNKPEFSPIVQSDYIRISLLPPTEETRKRSVKEAKEFLEKAKVSLRVARKDFQTKIKKDGHPEDLEKKYMNELDSKVKDMNAQLDNLFTLKEKELMTI</sequence>
<organism evidence="4 5">
    <name type="scientific">Mycoplasma haemocanis (strain Illinois)</name>
    <dbReference type="NCBI Taxonomy" id="1111676"/>
    <lineage>
        <taxon>Bacteria</taxon>
        <taxon>Bacillati</taxon>
        <taxon>Mycoplasmatota</taxon>
        <taxon>Mollicutes</taxon>
        <taxon>Mycoplasmataceae</taxon>
        <taxon>Mycoplasma</taxon>
    </lineage>
</organism>
<dbReference type="PANTHER" id="PTHR20982:SF3">
    <property type="entry name" value="MITOCHONDRIAL RIBOSOME RECYCLING FACTOR PSEUDO 1"/>
    <property type="match status" value="1"/>
</dbReference>
<dbReference type="SUPFAM" id="SSF55194">
    <property type="entry name" value="Ribosome recycling factor, RRF"/>
    <property type="match status" value="1"/>
</dbReference>
<dbReference type="KEGG" id="mhe:MHC_00655"/>
<name>H6N5N7_MYCHN</name>
<evidence type="ECO:0000256" key="2">
    <source>
        <dbReference type="ARBA" id="ARBA00022917"/>
    </source>
</evidence>
<evidence type="ECO:0000313" key="4">
    <source>
        <dbReference type="EMBL" id="AEW44997.1"/>
    </source>
</evidence>
<dbReference type="EMBL" id="CP003199">
    <property type="protein sequence ID" value="AEW44997.1"/>
    <property type="molecule type" value="Genomic_DNA"/>
</dbReference>
<evidence type="ECO:0000313" key="5">
    <source>
        <dbReference type="Proteomes" id="UP000009135"/>
    </source>
</evidence>
<evidence type="ECO:0000259" key="3">
    <source>
        <dbReference type="Pfam" id="PF01765"/>
    </source>
</evidence>
<protein>
    <submittedName>
        <fullName evidence="4">Ribosome recycling factor</fullName>
    </submittedName>
</protein>
<dbReference type="Proteomes" id="UP000009135">
    <property type="component" value="Chromosome"/>
</dbReference>
<dbReference type="OrthoDB" id="9804006at2"/>
<dbReference type="InterPro" id="IPR002661">
    <property type="entry name" value="Ribosome_recyc_fac"/>
</dbReference>
<keyword evidence="5" id="KW-1185">Reference proteome</keyword>
<dbReference type="Pfam" id="PF01765">
    <property type="entry name" value="RRF"/>
    <property type="match status" value="1"/>
</dbReference>
<keyword evidence="2" id="KW-0648">Protein biosynthesis</keyword>
<reference evidence="4 5" key="1">
    <citation type="journal article" date="2012" name="J. Bacteriol.">
        <title>Complete genome sequence of Mycoplasma haemocanis strain Illinois.</title>
        <authorList>
            <person name="do Nascimento N.C."/>
            <person name="Guimaraes A.M."/>
            <person name="Santos A.P."/>
            <person name="Sanmiguel P.J."/>
            <person name="Messick J.B."/>
        </authorList>
    </citation>
    <scope>NUCLEOTIDE SEQUENCE [LARGE SCALE GENOMIC DNA]</scope>
    <source>
        <strain evidence="4 5">Illinois</strain>
    </source>
</reference>
<dbReference type="PANTHER" id="PTHR20982">
    <property type="entry name" value="RIBOSOME RECYCLING FACTOR"/>
    <property type="match status" value="1"/>
</dbReference>
<dbReference type="AlphaFoldDB" id="H6N5N7"/>
<feature type="domain" description="Ribosome recycling factor" evidence="3">
    <location>
        <begin position="16"/>
        <end position="175"/>
    </location>
</feature>
<dbReference type="InterPro" id="IPR023584">
    <property type="entry name" value="Ribosome_recyc_fac_dom"/>
</dbReference>
<accession>H6N5N7</accession>
<dbReference type="Gene3D" id="1.10.132.20">
    <property type="entry name" value="Ribosome-recycling factor"/>
    <property type="match status" value="1"/>
</dbReference>
<dbReference type="GO" id="GO:0043023">
    <property type="term" value="F:ribosomal large subunit binding"/>
    <property type="evidence" value="ECO:0007669"/>
    <property type="project" value="TreeGrafter"/>
</dbReference>
<dbReference type="HOGENOM" id="CLU_073981_2_1_14"/>
<gene>
    <name evidence="4" type="primary">frr</name>
    <name evidence="4" type="ordered locus">MHC_00655</name>
</gene>
<dbReference type="InterPro" id="IPR036191">
    <property type="entry name" value="RRF_sf"/>
</dbReference>
<comment type="similarity">
    <text evidence="1">Belongs to the RRF family.</text>
</comment>
<dbReference type="GO" id="GO:0006412">
    <property type="term" value="P:translation"/>
    <property type="evidence" value="ECO:0007669"/>
    <property type="project" value="UniProtKB-KW"/>
</dbReference>
<proteinExistence type="inferred from homology"/>
<evidence type="ECO:0000256" key="1">
    <source>
        <dbReference type="ARBA" id="ARBA00005912"/>
    </source>
</evidence>